<evidence type="ECO:0000313" key="3">
    <source>
        <dbReference type="Proteomes" id="UP000318733"/>
    </source>
</evidence>
<comment type="caution">
    <text evidence="2">The sequence shown here is derived from an EMBL/GenBank/DDBJ whole genome shotgun (WGS) entry which is preliminary data.</text>
</comment>
<dbReference type="Pfam" id="PF13648">
    <property type="entry name" value="Lipocalin_4"/>
    <property type="match status" value="1"/>
</dbReference>
<gene>
    <name evidence="2" type="ORF">FO440_00745</name>
</gene>
<feature type="domain" description="Lipocalin-like" evidence="1">
    <location>
        <begin position="44"/>
        <end position="129"/>
    </location>
</feature>
<name>A0A556MS12_9SPHI</name>
<reference evidence="2 3" key="1">
    <citation type="submission" date="2019-07" db="EMBL/GenBank/DDBJ databases">
        <authorList>
            <person name="Huq M.A."/>
        </authorList>
    </citation>
    <scope>NUCLEOTIDE SEQUENCE [LARGE SCALE GENOMIC DNA]</scope>
    <source>
        <strain evidence="2 3">MAH-19</strain>
    </source>
</reference>
<protein>
    <submittedName>
        <fullName evidence="2">Copper resistance protein NlpE</fullName>
    </submittedName>
</protein>
<accession>A0A556MS12</accession>
<evidence type="ECO:0000259" key="1">
    <source>
        <dbReference type="Pfam" id="PF13648"/>
    </source>
</evidence>
<organism evidence="2 3">
    <name type="scientific">Mucilaginibacter corticis</name>
    <dbReference type="NCBI Taxonomy" id="2597670"/>
    <lineage>
        <taxon>Bacteria</taxon>
        <taxon>Pseudomonadati</taxon>
        <taxon>Bacteroidota</taxon>
        <taxon>Sphingobacteriia</taxon>
        <taxon>Sphingobacteriales</taxon>
        <taxon>Sphingobacteriaceae</taxon>
        <taxon>Mucilaginibacter</taxon>
    </lineage>
</organism>
<proteinExistence type="predicted"/>
<keyword evidence="3" id="KW-1185">Reference proteome</keyword>
<dbReference type="RefSeq" id="WP_144246322.1">
    <property type="nucleotide sequence ID" value="NZ_VLPK01000001.1"/>
</dbReference>
<dbReference type="PROSITE" id="PS51257">
    <property type="entry name" value="PROKAR_LIPOPROTEIN"/>
    <property type="match status" value="1"/>
</dbReference>
<dbReference type="Proteomes" id="UP000318733">
    <property type="component" value="Unassembled WGS sequence"/>
</dbReference>
<dbReference type="EMBL" id="VLPK01000001">
    <property type="protein sequence ID" value="TSJ42751.1"/>
    <property type="molecule type" value="Genomic_DNA"/>
</dbReference>
<dbReference type="InterPro" id="IPR024311">
    <property type="entry name" value="Lipocalin-like"/>
</dbReference>
<evidence type="ECO:0000313" key="2">
    <source>
        <dbReference type="EMBL" id="TSJ42751.1"/>
    </source>
</evidence>
<sequence>MKKPLLFIAIIASVIIGCKLDESGFNKSSAPGTNTSTPNTNASIVGMWFVKTQITKGSALGIAIDDTTTTFTPKDYFTFKSDKTFIYSEADSASVTTGTYNYNASAKTLALTNDVGTFTVNKVTADSLILGTHISIPAYSTETDVILKFTH</sequence>
<dbReference type="AlphaFoldDB" id="A0A556MS12"/>